<dbReference type="HOGENOM" id="CLU_091937_0_0_1"/>
<dbReference type="AlphaFoldDB" id="A0A0D0E6V9"/>
<accession>A0A0D0E6V9</accession>
<organism evidence="1 2">
    <name type="scientific">Paxillus rubicundulus Ve08.2h10</name>
    <dbReference type="NCBI Taxonomy" id="930991"/>
    <lineage>
        <taxon>Eukaryota</taxon>
        <taxon>Fungi</taxon>
        <taxon>Dikarya</taxon>
        <taxon>Basidiomycota</taxon>
        <taxon>Agaricomycotina</taxon>
        <taxon>Agaricomycetes</taxon>
        <taxon>Agaricomycetidae</taxon>
        <taxon>Boletales</taxon>
        <taxon>Paxilineae</taxon>
        <taxon>Paxillaceae</taxon>
        <taxon>Paxillus</taxon>
    </lineage>
</organism>
<sequence>MYLNHGCCINEYMLELYFPWVHGVDKPKACKLLYPDDPQDDPYAMELMLEIISLGHPNPRETSLCVEGCPTDPDTLVDFRAIGLLGHVLDNLLQPFINVHLTLSKQVVCLSCFAHLLYASYQDQHHHLMPNQLYYDSQSIVKTTVMNIAKQQKLDSNSAFSFLNLSDDALELLFTFLCMSGGHNNAVNYRQAVDWLGAAHNIGGVFARQPDLAHGHHCLNLS</sequence>
<dbReference type="OrthoDB" id="2659841at2759"/>
<reference evidence="2" key="2">
    <citation type="submission" date="2015-01" db="EMBL/GenBank/DDBJ databases">
        <title>Evolutionary Origins and Diversification of the Mycorrhizal Mutualists.</title>
        <authorList>
            <consortium name="DOE Joint Genome Institute"/>
            <consortium name="Mycorrhizal Genomics Consortium"/>
            <person name="Kohler A."/>
            <person name="Kuo A."/>
            <person name="Nagy L.G."/>
            <person name="Floudas D."/>
            <person name="Copeland A."/>
            <person name="Barry K.W."/>
            <person name="Cichocki N."/>
            <person name="Veneault-Fourrey C."/>
            <person name="LaButti K."/>
            <person name="Lindquist E.A."/>
            <person name="Lipzen A."/>
            <person name="Lundell T."/>
            <person name="Morin E."/>
            <person name="Murat C."/>
            <person name="Riley R."/>
            <person name="Ohm R."/>
            <person name="Sun H."/>
            <person name="Tunlid A."/>
            <person name="Henrissat B."/>
            <person name="Grigoriev I.V."/>
            <person name="Hibbett D.S."/>
            <person name="Martin F."/>
        </authorList>
    </citation>
    <scope>NUCLEOTIDE SEQUENCE [LARGE SCALE GENOMIC DNA]</scope>
    <source>
        <strain evidence="2">Ve08.2h10</strain>
    </source>
</reference>
<gene>
    <name evidence="1" type="ORF">PAXRUDRAFT_29491</name>
</gene>
<dbReference type="EMBL" id="KN824825">
    <property type="protein sequence ID" value="KIL00867.1"/>
    <property type="molecule type" value="Genomic_DNA"/>
</dbReference>
<proteinExistence type="predicted"/>
<evidence type="ECO:0000313" key="1">
    <source>
        <dbReference type="EMBL" id="KIL00867.1"/>
    </source>
</evidence>
<keyword evidence="2" id="KW-1185">Reference proteome</keyword>
<dbReference type="InParanoid" id="A0A0D0E6V9"/>
<dbReference type="Proteomes" id="UP000054538">
    <property type="component" value="Unassembled WGS sequence"/>
</dbReference>
<evidence type="ECO:0000313" key="2">
    <source>
        <dbReference type="Proteomes" id="UP000054538"/>
    </source>
</evidence>
<dbReference type="STRING" id="930991.A0A0D0E6V9"/>
<protein>
    <submittedName>
        <fullName evidence="1">Uncharacterized protein</fullName>
    </submittedName>
</protein>
<reference evidence="1 2" key="1">
    <citation type="submission" date="2014-04" db="EMBL/GenBank/DDBJ databases">
        <authorList>
            <consortium name="DOE Joint Genome Institute"/>
            <person name="Kuo A."/>
            <person name="Kohler A."/>
            <person name="Jargeat P."/>
            <person name="Nagy L.G."/>
            <person name="Floudas D."/>
            <person name="Copeland A."/>
            <person name="Barry K.W."/>
            <person name="Cichocki N."/>
            <person name="Veneault-Fourrey C."/>
            <person name="LaButti K."/>
            <person name="Lindquist E.A."/>
            <person name="Lipzen A."/>
            <person name="Lundell T."/>
            <person name="Morin E."/>
            <person name="Murat C."/>
            <person name="Sun H."/>
            <person name="Tunlid A."/>
            <person name="Henrissat B."/>
            <person name="Grigoriev I.V."/>
            <person name="Hibbett D.S."/>
            <person name="Martin F."/>
            <person name="Nordberg H.P."/>
            <person name="Cantor M.N."/>
            <person name="Hua S.X."/>
        </authorList>
    </citation>
    <scope>NUCLEOTIDE SEQUENCE [LARGE SCALE GENOMIC DNA]</scope>
    <source>
        <strain evidence="1 2">Ve08.2h10</strain>
    </source>
</reference>
<name>A0A0D0E6V9_9AGAM</name>